<evidence type="ECO:0000259" key="11">
    <source>
        <dbReference type="PROSITE" id="PS51192"/>
    </source>
</evidence>
<name>A0AAD4LAZ6_9AGAM</name>
<keyword evidence="8 9" id="KW-0694">RNA-binding</keyword>
<comment type="function">
    <text evidence="9">RNA helicase.</text>
</comment>
<feature type="compositionally biased region" description="Basic residues" evidence="10">
    <location>
        <begin position="732"/>
        <end position="742"/>
    </location>
</feature>
<evidence type="ECO:0000313" key="13">
    <source>
        <dbReference type="EMBL" id="KAH8984439.1"/>
    </source>
</evidence>
<dbReference type="Proteomes" id="UP001201163">
    <property type="component" value="Unassembled WGS sequence"/>
</dbReference>
<proteinExistence type="inferred from homology"/>
<dbReference type="AlphaFoldDB" id="A0AAD4LAZ6"/>
<dbReference type="SUPFAM" id="SSF52540">
    <property type="entry name" value="P-loop containing nucleoside triphosphate hydrolases"/>
    <property type="match status" value="2"/>
</dbReference>
<dbReference type="CDD" id="cd18787">
    <property type="entry name" value="SF2_C_DEAD"/>
    <property type="match status" value="1"/>
</dbReference>
<gene>
    <name evidence="13" type="ORF">EDB92DRAFT_1487580</name>
</gene>
<evidence type="ECO:0000256" key="8">
    <source>
        <dbReference type="ARBA" id="ARBA00022884"/>
    </source>
</evidence>
<dbReference type="SMART" id="SM00490">
    <property type="entry name" value="HELICc"/>
    <property type="match status" value="1"/>
</dbReference>
<organism evidence="13 14">
    <name type="scientific">Lactarius akahatsu</name>
    <dbReference type="NCBI Taxonomy" id="416441"/>
    <lineage>
        <taxon>Eukaryota</taxon>
        <taxon>Fungi</taxon>
        <taxon>Dikarya</taxon>
        <taxon>Basidiomycota</taxon>
        <taxon>Agaricomycotina</taxon>
        <taxon>Agaricomycetes</taxon>
        <taxon>Russulales</taxon>
        <taxon>Russulaceae</taxon>
        <taxon>Lactarius</taxon>
    </lineage>
</organism>
<comment type="caution">
    <text evidence="13">The sequence shown here is derived from an EMBL/GenBank/DDBJ whole genome shotgun (WGS) entry which is preliminary data.</text>
</comment>
<feature type="domain" description="Helicase C-terminal" evidence="12">
    <location>
        <begin position="440"/>
        <end position="631"/>
    </location>
</feature>
<dbReference type="Pfam" id="PF00271">
    <property type="entry name" value="Helicase_C"/>
    <property type="match status" value="1"/>
</dbReference>
<dbReference type="InterPro" id="IPR014001">
    <property type="entry name" value="Helicase_ATP-bd"/>
</dbReference>
<evidence type="ECO:0000256" key="10">
    <source>
        <dbReference type="SAM" id="MobiDB-lite"/>
    </source>
</evidence>
<feature type="compositionally biased region" description="Polar residues" evidence="10">
    <location>
        <begin position="71"/>
        <end position="80"/>
    </location>
</feature>
<dbReference type="EC" id="3.6.4.13" evidence="9"/>
<sequence>MDDALVLNLALEEGPSSRRLSARKSGRWTDRLKSKRVEKRKARTQNALHANSRSSIDEDKRPPKRPRKDSSNPPATSVATVQVYPKPRQPTQIISSLFSYNPKVEKRPNTSVLKGPSKPSNAPLTDSSTFTGLGLNPLITTHLTTKMDISKPTSIQRASLLALLPRGDITSPRDAFIQSQTGSGKTLSYLLPILHDLLPLSTNSYIDRSIGTLAIIVAPTRELAKQISDVIDVLLKLRLRPLDAAPDDESNDTRLTRWLVSGLLTGGATRGHEKARLRKGIPILVATPGRLLDHLQNSSSFDVSKCRWLVLDEADRLMELGFADTIKGILACLDGSRKLALQAVKEGRSMEVRGWDWDVKRRTILCSATLREDVQVLAGTALQNPIIVKATEVDLPDQNAETVEDAAAPVAESKFTPPSQLSQKYIVVPLKLRLVTLVSLLRTLLSQAGGRRGFKIIVFFSCTDSVDFHWRLLGGCDLESDGGSIDSDDETVARAGGEDGRVGAHSPLLPETSIFRLHGSLPLSTRLSSLRAFSAAQKPPEPSPLASILLCTSVAARGLDLPRVRAVVQYDLPTEGGATEYVHRVGRTARAGRGGQAWAIVAPSEAQWAEWVQTRMDSGTGSTKGGAGRFEAVAVEEILQTGFGGQGKEYEDRATEVQLAFERWCLQRKENVEMARKAFASHLRAYATHPSDEKHIFHIRHLHLGHLAKSFALREAPSTVSAHGKGRGAVGTKKKTPSRRPRERGDEHDDDDPVAERRMRAAVRSQGRLVKKGGAMASSGLSEFQVATGEALERLVNKAQSRSV</sequence>
<dbReference type="PROSITE" id="PS51194">
    <property type="entry name" value="HELICASE_CTER"/>
    <property type="match status" value="1"/>
</dbReference>
<feature type="region of interest" description="Disordered" evidence="10">
    <location>
        <begin position="14"/>
        <end position="86"/>
    </location>
</feature>
<feature type="region of interest" description="Disordered" evidence="10">
    <location>
        <begin position="106"/>
        <end position="127"/>
    </location>
</feature>
<keyword evidence="3" id="KW-0698">rRNA processing</keyword>
<dbReference type="InterPro" id="IPR025313">
    <property type="entry name" value="SPB4-like_CTE"/>
</dbReference>
<protein>
    <recommendedName>
        <fullName evidence="9">ATP-dependent RNA helicase</fullName>
        <ecNumber evidence="9">3.6.4.13</ecNumber>
    </recommendedName>
</protein>
<evidence type="ECO:0000256" key="6">
    <source>
        <dbReference type="ARBA" id="ARBA00022806"/>
    </source>
</evidence>
<keyword evidence="7 9" id="KW-0067">ATP-binding</keyword>
<dbReference type="InterPro" id="IPR011545">
    <property type="entry name" value="DEAD/DEAH_box_helicase_dom"/>
</dbReference>
<evidence type="ECO:0000259" key="12">
    <source>
        <dbReference type="PROSITE" id="PS51194"/>
    </source>
</evidence>
<dbReference type="InterPro" id="IPR000629">
    <property type="entry name" value="RNA-helicase_DEAD-box_CS"/>
</dbReference>
<dbReference type="Pfam" id="PF00270">
    <property type="entry name" value="DEAD"/>
    <property type="match status" value="1"/>
</dbReference>
<dbReference type="PANTHER" id="PTHR24031">
    <property type="entry name" value="RNA HELICASE"/>
    <property type="match status" value="1"/>
</dbReference>
<comment type="subcellular location">
    <subcellularLocation>
        <location evidence="1">Nucleus</location>
        <location evidence="1">Nucleolus</location>
    </subcellularLocation>
</comment>
<keyword evidence="2" id="KW-0690">Ribosome biogenesis</keyword>
<keyword evidence="4 9" id="KW-0547">Nucleotide-binding</keyword>
<feature type="compositionally biased region" description="Basic residues" evidence="10">
    <location>
        <begin position="33"/>
        <end position="43"/>
    </location>
</feature>
<dbReference type="GO" id="GO:0005524">
    <property type="term" value="F:ATP binding"/>
    <property type="evidence" value="ECO:0007669"/>
    <property type="project" value="UniProtKB-UniRule"/>
</dbReference>
<evidence type="ECO:0000256" key="1">
    <source>
        <dbReference type="ARBA" id="ARBA00004604"/>
    </source>
</evidence>
<keyword evidence="5 9" id="KW-0378">Hydrolase</keyword>
<dbReference type="SMART" id="SM00487">
    <property type="entry name" value="DEXDc"/>
    <property type="match status" value="1"/>
</dbReference>
<dbReference type="InterPro" id="IPR001650">
    <property type="entry name" value="Helicase_C-like"/>
</dbReference>
<dbReference type="PROSITE" id="PS00039">
    <property type="entry name" value="DEAD_ATP_HELICASE"/>
    <property type="match status" value="1"/>
</dbReference>
<dbReference type="EMBL" id="JAKELL010000076">
    <property type="protein sequence ID" value="KAH8984439.1"/>
    <property type="molecule type" value="Genomic_DNA"/>
</dbReference>
<dbReference type="Gene3D" id="3.40.50.300">
    <property type="entry name" value="P-loop containing nucleotide triphosphate hydrolases"/>
    <property type="match status" value="2"/>
</dbReference>
<accession>A0AAD4LAZ6</accession>
<evidence type="ECO:0000256" key="5">
    <source>
        <dbReference type="ARBA" id="ARBA00022801"/>
    </source>
</evidence>
<feature type="domain" description="Helicase ATP-binding" evidence="11">
    <location>
        <begin position="166"/>
        <end position="388"/>
    </location>
</feature>
<evidence type="ECO:0000256" key="2">
    <source>
        <dbReference type="ARBA" id="ARBA00022517"/>
    </source>
</evidence>
<evidence type="ECO:0000256" key="3">
    <source>
        <dbReference type="ARBA" id="ARBA00022552"/>
    </source>
</evidence>
<keyword evidence="14" id="KW-1185">Reference proteome</keyword>
<feature type="compositionally biased region" description="Polar residues" evidence="10">
    <location>
        <begin position="44"/>
        <end position="54"/>
    </location>
</feature>
<keyword evidence="6 9" id="KW-0347">Helicase</keyword>
<dbReference type="SMART" id="SM01178">
    <property type="entry name" value="DUF4217"/>
    <property type="match status" value="1"/>
</dbReference>
<comment type="domain">
    <text evidence="9">The Q motif is unique to and characteristic of the DEAD box family of RNA helicases and controls ATP binding and hydrolysis.</text>
</comment>
<dbReference type="GO" id="GO:0003724">
    <property type="term" value="F:RNA helicase activity"/>
    <property type="evidence" value="ECO:0007669"/>
    <property type="project" value="UniProtKB-EC"/>
</dbReference>
<feature type="compositionally biased region" description="Polar residues" evidence="10">
    <location>
        <begin position="118"/>
        <end position="127"/>
    </location>
</feature>
<reference evidence="13" key="1">
    <citation type="submission" date="2022-01" db="EMBL/GenBank/DDBJ databases">
        <title>Comparative genomics reveals a dynamic genome evolution in the ectomycorrhizal milk-cap (Lactarius) mushrooms.</title>
        <authorList>
            <consortium name="DOE Joint Genome Institute"/>
            <person name="Lebreton A."/>
            <person name="Tang N."/>
            <person name="Kuo A."/>
            <person name="LaButti K."/>
            <person name="Drula E."/>
            <person name="Barry K."/>
            <person name="Clum A."/>
            <person name="Lipzen A."/>
            <person name="Mousain D."/>
            <person name="Ng V."/>
            <person name="Wang R."/>
            <person name="Wang X."/>
            <person name="Dai Y."/>
            <person name="Henrissat B."/>
            <person name="Grigoriev I.V."/>
            <person name="Guerin-Laguette A."/>
            <person name="Yu F."/>
            <person name="Martin F.M."/>
        </authorList>
    </citation>
    <scope>NUCLEOTIDE SEQUENCE</scope>
    <source>
        <strain evidence="13">QP</strain>
    </source>
</reference>
<dbReference type="GO" id="GO:0005730">
    <property type="term" value="C:nucleolus"/>
    <property type="evidence" value="ECO:0007669"/>
    <property type="project" value="UniProtKB-SubCell"/>
</dbReference>
<dbReference type="PROSITE" id="PS51192">
    <property type="entry name" value="HELICASE_ATP_BIND_1"/>
    <property type="match status" value="1"/>
</dbReference>
<dbReference type="GO" id="GO:0006364">
    <property type="term" value="P:rRNA processing"/>
    <property type="evidence" value="ECO:0007669"/>
    <property type="project" value="UniProtKB-KW"/>
</dbReference>
<dbReference type="GO" id="GO:0016787">
    <property type="term" value="F:hydrolase activity"/>
    <property type="evidence" value="ECO:0007669"/>
    <property type="project" value="UniProtKB-KW"/>
</dbReference>
<comment type="similarity">
    <text evidence="9">Belongs to the DEAD box helicase family.</text>
</comment>
<dbReference type="GO" id="GO:0003723">
    <property type="term" value="F:RNA binding"/>
    <property type="evidence" value="ECO:0007669"/>
    <property type="project" value="UniProtKB-UniRule"/>
</dbReference>
<evidence type="ECO:0000256" key="4">
    <source>
        <dbReference type="ARBA" id="ARBA00022741"/>
    </source>
</evidence>
<dbReference type="InterPro" id="IPR027417">
    <property type="entry name" value="P-loop_NTPase"/>
</dbReference>
<comment type="catalytic activity">
    <reaction evidence="9">
        <text>ATP + H2O = ADP + phosphate + H(+)</text>
        <dbReference type="Rhea" id="RHEA:13065"/>
        <dbReference type="ChEBI" id="CHEBI:15377"/>
        <dbReference type="ChEBI" id="CHEBI:15378"/>
        <dbReference type="ChEBI" id="CHEBI:30616"/>
        <dbReference type="ChEBI" id="CHEBI:43474"/>
        <dbReference type="ChEBI" id="CHEBI:456216"/>
        <dbReference type="EC" id="3.6.4.13"/>
    </reaction>
</comment>
<evidence type="ECO:0000256" key="9">
    <source>
        <dbReference type="RuleBase" id="RU365068"/>
    </source>
</evidence>
<evidence type="ECO:0000313" key="14">
    <source>
        <dbReference type="Proteomes" id="UP001201163"/>
    </source>
</evidence>
<dbReference type="Pfam" id="PF13959">
    <property type="entry name" value="CTE_SPB4"/>
    <property type="match status" value="1"/>
</dbReference>
<evidence type="ECO:0000256" key="7">
    <source>
        <dbReference type="ARBA" id="ARBA00022840"/>
    </source>
</evidence>
<feature type="region of interest" description="Disordered" evidence="10">
    <location>
        <begin position="718"/>
        <end position="780"/>
    </location>
</feature>